<dbReference type="Pfam" id="PF16589">
    <property type="entry name" value="BRCT_2"/>
    <property type="match status" value="1"/>
</dbReference>
<dbReference type="PANTHER" id="PTHR45990">
    <property type="entry name" value="DNA REPAIR PROTEIN REV1"/>
    <property type="match status" value="1"/>
</dbReference>
<dbReference type="SUPFAM" id="SSF52113">
    <property type="entry name" value="BRCT domain"/>
    <property type="match status" value="1"/>
</dbReference>
<evidence type="ECO:0000256" key="2">
    <source>
        <dbReference type="ARBA" id="ARBA00010945"/>
    </source>
</evidence>
<dbReference type="Gene3D" id="1.10.150.20">
    <property type="entry name" value="5' to 3' exonuclease, C-terminal subdomain"/>
    <property type="match status" value="1"/>
</dbReference>
<dbReference type="Gene3D" id="3.40.1170.60">
    <property type="match status" value="1"/>
</dbReference>
<dbReference type="CDD" id="cd17719">
    <property type="entry name" value="BRCT_Rev1"/>
    <property type="match status" value="1"/>
</dbReference>
<comment type="similarity">
    <text evidence="2">Belongs to the DNA polymerase type-Y family.</text>
</comment>
<gene>
    <name evidence="19" type="primary">Rev1</name>
    <name evidence="19" type="ORF">GTO96_0012920</name>
</gene>
<dbReference type="Gene3D" id="1.20.58.1280">
    <property type="entry name" value="DNA repair protein Rev1, C-terminal domain"/>
    <property type="match status" value="1"/>
</dbReference>
<dbReference type="GO" id="GO:0046872">
    <property type="term" value="F:metal ion binding"/>
    <property type="evidence" value="ECO:0007669"/>
    <property type="project" value="UniProtKB-KW"/>
</dbReference>
<dbReference type="InterPro" id="IPR047346">
    <property type="entry name" value="Rev1_UBM1/2"/>
</dbReference>
<evidence type="ECO:0000256" key="4">
    <source>
        <dbReference type="ARBA" id="ARBA00022634"/>
    </source>
</evidence>
<dbReference type="PROSITE" id="PS50173">
    <property type="entry name" value="UMUC"/>
    <property type="match status" value="1"/>
</dbReference>
<dbReference type="InterPro" id="IPR043128">
    <property type="entry name" value="Rev_trsase/Diguanyl_cyclase"/>
</dbReference>
<dbReference type="PANTHER" id="PTHR45990:SF1">
    <property type="entry name" value="DNA REPAIR PROTEIN REV1"/>
    <property type="match status" value="1"/>
</dbReference>
<dbReference type="FunFam" id="1.20.58.1280:FF:000001">
    <property type="entry name" value="DNA repair protein REV1"/>
    <property type="match status" value="1"/>
</dbReference>
<evidence type="ECO:0000259" key="17">
    <source>
        <dbReference type="PROSITE" id="PS50172"/>
    </source>
</evidence>
<dbReference type="Pfam" id="PF11799">
    <property type="entry name" value="IMS_C"/>
    <property type="match status" value="1"/>
</dbReference>
<dbReference type="CDD" id="cd12145">
    <property type="entry name" value="Rev1_C"/>
    <property type="match status" value="1"/>
</dbReference>
<feature type="non-terminal residue" evidence="19">
    <location>
        <position position="1276"/>
    </location>
</feature>
<dbReference type="PIRSF" id="PIRSF036573">
    <property type="entry name" value="REV1"/>
    <property type="match status" value="1"/>
</dbReference>
<feature type="binding site" evidence="14">
    <location>
        <position position="619"/>
    </location>
    <ligand>
        <name>Mg(2+)</name>
        <dbReference type="ChEBI" id="CHEBI:18420"/>
        <label>1</label>
    </ligand>
</feature>
<dbReference type="InterPro" id="IPR012112">
    <property type="entry name" value="REV1"/>
</dbReference>
<dbReference type="InterPro" id="IPR038401">
    <property type="entry name" value="Rev1_C_sf"/>
</dbReference>
<dbReference type="AlphaFoldDB" id="A0A8X7WW87"/>
<keyword evidence="12" id="KW-0539">Nucleus</keyword>
<evidence type="ECO:0000256" key="12">
    <source>
        <dbReference type="ARBA" id="ARBA00023242"/>
    </source>
</evidence>
<dbReference type="Pfam" id="PF00817">
    <property type="entry name" value="IMS"/>
    <property type="match status" value="1"/>
</dbReference>
<dbReference type="InterPro" id="IPR001357">
    <property type="entry name" value="BRCT_dom"/>
</dbReference>
<dbReference type="InterPro" id="IPR025527">
    <property type="entry name" value="HUWE1/Rev1_UBM"/>
</dbReference>
<feature type="compositionally biased region" description="Polar residues" evidence="15">
    <location>
        <begin position="931"/>
        <end position="946"/>
    </location>
</feature>
<dbReference type="GO" id="GO:0017125">
    <property type="term" value="F:deoxycytidyl transferase activity"/>
    <property type="evidence" value="ECO:0007669"/>
    <property type="project" value="TreeGrafter"/>
</dbReference>
<feature type="region of interest" description="Disordered" evidence="15">
    <location>
        <begin position="360"/>
        <end position="390"/>
    </location>
</feature>
<keyword evidence="7 14" id="KW-0479">Metal-binding</keyword>
<evidence type="ECO:0000256" key="9">
    <source>
        <dbReference type="ARBA" id="ARBA00022842"/>
    </source>
</evidence>
<comment type="caution">
    <text evidence="19">The sequence shown here is derived from an EMBL/GenBank/DDBJ whole genome shotgun (WGS) entry which is preliminary data.</text>
</comment>
<dbReference type="GO" id="GO:0070987">
    <property type="term" value="P:error-free translesion synthesis"/>
    <property type="evidence" value="ECO:0007669"/>
    <property type="project" value="TreeGrafter"/>
</dbReference>
<keyword evidence="6" id="KW-0548">Nucleotidyltransferase</keyword>
<dbReference type="CDD" id="cd01701">
    <property type="entry name" value="PolY_Rev1"/>
    <property type="match status" value="1"/>
</dbReference>
<dbReference type="GO" id="GO:0003684">
    <property type="term" value="F:damaged DNA binding"/>
    <property type="evidence" value="ECO:0007669"/>
    <property type="project" value="InterPro"/>
</dbReference>
<evidence type="ECO:0000256" key="10">
    <source>
        <dbReference type="ARBA" id="ARBA00023125"/>
    </source>
</evidence>
<dbReference type="InterPro" id="IPR001126">
    <property type="entry name" value="UmuC"/>
</dbReference>
<evidence type="ECO:0000259" key="18">
    <source>
        <dbReference type="PROSITE" id="PS50173"/>
    </source>
</evidence>
<feature type="binding site" evidence="14">
    <location>
        <position position="618"/>
    </location>
    <ligand>
        <name>Mg(2+)</name>
        <dbReference type="ChEBI" id="CHEBI:18420"/>
        <label>1</label>
    </ligand>
</feature>
<dbReference type="Pfam" id="PF14377">
    <property type="entry name" value="UBM"/>
    <property type="match status" value="2"/>
</dbReference>
<keyword evidence="5" id="KW-0808">Transferase</keyword>
<dbReference type="InterPro" id="IPR053848">
    <property type="entry name" value="IMS_HHH_1"/>
</dbReference>
<dbReference type="SUPFAM" id="SSF56672">
    <property type="entry name" value="DNA/RNA polymerases"/>
    <property type="match status" value="1"/>
</dbReference>
<dbReference type="InterPro" id="IPR017961">
    <property type="entry name" value="DNA_pol_Y-fam_little_finger"/>
</dbReference>
<name>A0A8X7WW87_POLSE</name>
<organism evidence="19 20">
    <name type="scientific">Polypterus senegalus</name>
    <name type="common">Senegal bichir</name>
    <dbReference type="NCBI Taxonomy" id="55291"/>
    <lineage>
        <taxon>Eukaryota</taxon>
        <taxon>Metazoa</taxon>
        <taxon>Chordata</taxon>
        <taxon>Craniata</taxon>
        <taxon>Vertebrata</taxon>
        <taxon>Euteleostomi</taxon>
        <taxon>Actinopterygii</taxon>
        <taxon>Polypteriformes</taxon>
        <taxon>Polypteridae</taxon>
        <taxon>Polypterus</taxon>
    </lineage>
</organism>
<evidence type="ECO:0000256" key="3">
    <source>
        <dbReference type="ARBA" id="ARBA00020399"/>
    </source>
</evidence>
<comment type="subcellular location">
    <subcellularLocation>
        <location evidence="1">Nucleus</location>
    </subcellularLocation>
</comment>
<evidence type="ECO:0000313" key="19">
    <source>
        <dbReference type="EMBL" id="KAG2456715.1"/>
    </source>
</evidence>
<feature type="chain" id="PRO_5036469066" description="DNA repair protein REV1" evidence="16">
    <location>
        <begin position="19"/>
        <end position="1276"/>
    </location>
</feature>
<dbReference type="SMART" id="SM00292">
    <property type="entry name" value="BRCT"/>
    <property type="match status" value="1"/>
</dbReference>
<feature type="non-terminal residue" evidence="19">
    <location>
        <position position="1"/>
    </location>
</feature>
<evidence type="ECO:0000256" key="14">
    <source>
        <dbReference type="PIRSR" id="PIRSR036573-2"/>
    </source>
</evidence>
<feature type="signal peptide" evidence="16">
    <location>
        <begin position="1"/>
        <end position="18"/>
    </location>
</feature>
<keyword evidence="20" id="KW-1185">Reference proteome</keyword>
<proteinExistence type="inferred from homology"/>
<dbReference type="GO" id="GO:0042276">
    <property type="term" value="P:error-prone translesion synthesis"/>
    <property type="evidence" value="ECO:0007669"/>
    <property type="project" value="InterPro"/>
</dbReference>
<evidence type="ECO:0000256" key="6">
    <source>
        <dbReference type="ARBA" id="ARBA00022695"/>
    </source>
</evidence>
<dbReference type="InterPro" id="IPR043502">
    <property type="entry name" value="DNA/RNA_pol_sf"/>
</dbReference>
<evidence type="ECO:0000256" key="16">
    <source>
        <dbReference type="SAM" id="SignalP"/>
    </source>
</evidence>
<dbReference type="CDD" id="cd19318">
    <property type="entry name" value="Rev1_UBM2"/>
    <property type="match status" value="1"/>
</dbReference>
<dbReference type="Gene3D" id="3.30.70.270">
    <property type="match status" value="2"/>
</dbReference>
<dbReference type="PROSITE" id="PS50172">
    <property type="entry name" value="BRCT"/>
    <property type="match status" value="1"/>
</dbReference>
<evidence type="ECO:0000313" key="20">
    <source>
        <dbReference type="Proteomes" id="UP000886611"/>
    </source>
</evidence>
<dbReference type="Gene3D" id="3.40.50.10190">
    <property type="entry name" value="BRCT domain"/>
    <property type="match status" value="1"/>
</dbReference>
<reference evidence="19 20" key="1">
    <citation type="journal article" date="2021" name="Cell">
        <title>Tracing the genetic footprints of vertebrate landing in non-teleost ray-finned fishes.</title>
        <authorList>
            <person name="Bi X."/>
            <person name="Wang K."/>
            <person name="Yang L."/>
            <person name="Pan H."/>
            <person name="Jiang H."/>
            <person name="Wei Q."/>
            <person name="Fang M."/>
            <person name="Yu H."/>
            <person name="Zhu C."/>
            <person name="Cai Y."/>
            <person name="He Y."/>
            <person name="Gan X."/>
            <person name="Zeng H."/>
            <person name="Yu D."/>
            <person name="Zhu Y."/>
            <person name="Jiang H."/>
            <person name="Qiu Q."/>
            <person name="Yang H."/>
            <person name="Zhang Y.E."/>
            <person name="Wang W."/>
            <person name="Zhu M."/>
            <person name="He S."/>
            <person name="Zhang G."/>
        </authorList>
    </citation>
    <scope>NUCLEOTIDE SEQUENCE [LARGE SCALE GENOMIC DNA]</scope>
    <source>
        <strain evidence="19">Bchr_013</strain>
    </source>
</reference>
<evidence type="ECO:0000256" key="11">
    <source>
        <dbReference type="ARBA" id="ARBA00023204"/>
    </source>
</evidence>
<keyword evidence="4" id="KW-0237">DNA synthesis</keyword>
<feature type="domain" description="UmuC" evidence="18">
    <location>
        <begin position="462"/>
        <end position="701"/>
    </location>
</feature>
<dbReference type="Gene3D" id="6.10.250.1630">
    <property type="match status" value="2"/>
</dbReference>
<keyword evidence="11" id="KW-0234">DNA repair</keyword>
<dbReference type="Proteomes" id="UP000886611">
    <property type="component" value="Unassembled WGS sequence"/>
</dbReference>
<dbReference type="SUPFAM" id="SSF100879">
    <property type="entry name" value="Lesion bypass DNA polymerase (Y-family), little finger domain"/>
    <property type="match status" value="1"/>
</dbReference>
<keyword evidence="10" id="KW-0238">DNA-binding</keyword>
<dbReference type="GO" id="GO:0005634">
    <property type="term" value="C:nucleus"/>
    <property type="evidence" value="ECO:0007669"/>
    <property type="project" value="UniProtKB-SubCell"/>
</dbReference>
<dbReference type="InterPro" id="IPR031991">
    <property type="entry name" value="Rev1_C"/>
</dbReference>
<dbReference type="GO" id="GO:0003887">
    <property type="term" value="F:DNA-directed DNA polymerase activity"/>
    <property type="evidence" value="ECO:0007669"/>
    <property type="project" value="InterPro"/>
</dbReference>
<accession>A0A8X7WW87</accession>
<dbReference type="InterPro" id="IPR036420">
    <property type="entry name" value="BRCT_dom_sf"/>
</dbReference>
<dbReference type="Pfam" id="PF16727">
    <property type="entry name" value="REV1_C"/>
    <property type="match status" value="1"/>
</dbReference>
<protein>
    <recommendedName>
        <fullName evidence="3">DNA repair protein REV1</fullName>
    </recommendedName>
    <alternativeName>
        <fullName evidence="13">Rev1-like terminal deoxycytidyl transferase</fullName>
    </alternativeName>
</protein>
<evidence type="ECO:0000256" key="7">
    <source>
        <dbReference type="ARBA" id="ARBA00022723"/>
    </source>
</evidence>
<dbReference type="Gene3D" id="6.10.250.1490">
    <property type="match status" value="1"/>
</dbReference>
<feature type="domain" description="BRCT" evidence="17">
    <location>
        <begin position="93"/>
        <end position="180"/>
    </location>
</feature>
<dbReference type="Gene3D" id="3.30.1490.100">
    <property type="entry name" value="DNA polymerase, Y-family, little finger domain"/>
    <property type="match status" value="1"/>
</dbReference>
<evidence type="ECO:0000256" key="5">
    <source>
        <dbReference type="ARBA" id="ARBA00022679"/>
    </source>
</evidence>
<dbReference type="GO" id="GO:0006281">
    <property type="term" value="P:DNA repair"/>
    <property type="evidence" value="ECO:0007669"/>
    <property type="project" value="UniProtKB-KW"/>
</dbReference>
<dbReference type="EMBL" id="JAATIS010008602">
    <property type="protein sequence ID" value="KAG2456715.1"/>
    <property type="molecule type" value="Genomic_DNA"/>
</dbReference>
<dbReference type="FunFam" id="3.30.1490.100:FF:000001">
    <property type="entry name" value="DNA repair protein REV1"/>
    <property type="match status" value="1"/>
</dbReference>
<dbReference type="FunFam" id="3.30.70.270:FF:000005">
    <property type="entry name" value="DNA repair protein REV1"/>
    <property type="match status" value="1"/>
</dbReference>
<evidence type="ECO:0000256" key="1">
    <source>
        <dbReference type="ARBA" id="ARBA00004123"/>
    </source>
</evidence>
<dbReference type="Pfam" id="PF21999">
    <property type="entry name" value="IMS_HHH_1"/>
    <property type="match status" value="1"/>
</dbReference>
<dbReference type="InterPro" id="IPR036775">
    <property type="entry name" value="DNA_pol_Y-fam_lit_finger_sf"/>
</dbReference>
<dbReference type="FunFam" id="3.40.1170.60:FF:000005">
    <property type="entry name" value="DNA repair protein REV1"/>
    <property type="match status" value="1"/>
</dbReference>
<evidence type="ECO:0000256" key="15">
    <source>
        <dbReference type="SAM" id="MobiDB-lite"/>
    </source>
</evidence>
<feature type="binding site" evidence="14">
    <location>
        <position position="466"/>
    </location>
    <ligand>
        <name>Mg(2+)</name>
        <dbReference type="ChEBI" id="CHEBI:18420"/>
        <label>1</label>
    </ligand>
</feature>
<keyword evidence="16" id="KW-0732">Signal</keyword>
<keyword evidence="8" id="KW-0227">DNA damage</keyword>
<sequence length="1276" mass="141333">MVKAWCSRALQSLQLLLAAPTEPNRAEVNSNSKRAHGDCHLVAQGRCALCLFYSPVLPVHRHCGQGGYMAAKVCKLEEQFRHDAPKQQQQEGISSSIFSGVAIYVNGYTNPTADELRKLMMVHGGQYHMYYSRSKTTHIIASNLPNSKIKELKGEKVVRPEWITDSIKAGRLLSYLQYQLYSRQKCLNFNNVCKLEEPTPGPSNIPKELETRVNGTAKKLPDIMKNVTVKLNGWNGLDNLEEEEEFELNELESVSPVHYWNAFKHSQNPASLANGHAHSSNGALKPLEQTLHPGRTSIGKSPCSLLSRKDVNKELGEMRDCGVQQYSNQNADTHLNLSCPADPPPLHSNIKVNGAHHISVQGPSPSKSTYEPCRNQAAPMSPPSAHPRTTDSSFISEFYSHSRLHHISTWKCEFTDFVNNLQRQSNGFFPGKDKLKRLKNGRVCQPSSDTGNTGPHKHQTCIMHVDMDCFFVSVGIRDKPDLKGKPIAVTSNRGGGRTALRPGTNIQLEMQYYKRRYMKNKGDETKVSGKGDASETPDAGLNGVDLDLAALSMAEIASCSYEARQAGIKNGMFFGQAKKLCPSLQSVPYDFNAYKEVALAMYETLASYTHEIEAVSCDEALLDVTDILTDLGLTPDCIANAVRAEIKEKTKCTASVGMASNILLARMATRKAKPDGQCYLKLEEVDDFIRDQLVTSLPGVGKTMGYKLGIMGVRTCGDLQQLSMAKLQKEFGPKTGQTLYRFCRGLDDRPVKTDRQRKSVSAEINYGIRFTQALEAEGFLLDLSDEIQRRLEAAGVRGRRLTLKVMVRKPGAPLEPAKFGGHGICDSLTRTVNLEQATDNSRVICREALKLFHSLKLNVSDVRGVGMQINHLIPVQRRNTITSPHVAQPCSVKDLLMAKRSKRLSSVLAETCESTSPDKSMLLRNSLGSAPFKQQLTEPTPGTSKSEPVVRYNGGLHTPSKSRANLSIEVPSPSQIDRSVLEALPPDIKQQVEQVYLSKSEETLNGFVTDAQPVDTLILQIPDQLGQNSNNGIIVALPEFSQVDPEVFAALPLELQEELKAAYGQRQKTSEGNNNQQLALVTRNPLLHLKQPIVVKTKKRSKKKNVSSPVKKVESPLKVKLLHSPMKNSAIHTRSPQKLIPDFLKREEAAADKLKLETGPSTSGLSTVSQVQGTKASLPQGPNLAGAFELTDIKMLLKEWVTTISDPMEEDILQVVRYCTELIDDKDLEKLDLVIKYMKRLMQQSVDSVWSMAFDFILDNIQVVIQQMYGSTLKIT</sequence>
<feature type="region of interest" description="Disordered" evidence="15">
    <location>
        <begin position="931"/>
        <end position="965"/>
    </location>
</feature>
<dbReference type="FunFam" id="1.10.150.20:FF:000025">
    <property type="entry name" value="DNA repair protein REV1"/>
    <property type="match status" value="1"/>
</dbReference>
<evidence type="ECO:0000256" key="8">
    <source>
        <dbReference type="ARBA" id="ARBA00022763"/>
    </source>
</evidence>
<keyword evidence="9 14" id="KW-0460">Magnesium</keyword>
<comment type="cofactor">
    <cofactor evidence="14">
        <name>Mg(2+)</name>
        <dbReference type="ChEBI" id="CHEBI:18420"/>
    </cofactor>
    <text evidence="14">Binds 2 magnesium ions.</text>
</comment>
<evidence type="ECO:0000256" key="13">
    <source>
        <dbReference type="ARBA" id="ARBA00081950"/>
    </source>
</evidence>
<dbReference type="FunFam" id="3.40.50.10190:FF:000009">
    <property type="entry name" value="DNA repair protein REV1"/>
    <property type="match status" value="1"/>
</dbReference>